<dbReference type="PANTHER" id="PTHR11417:SF13">
    <property type="entry name" value="GROWTH HORMONE D9"/>
    <property type="match status" value="1"/>
</dbReference>
<evidence type="ECO:0000256" key="2">
    <source>
        <dbReference type="ARBA" id="ARBA00008474"/>
    </source>
</evidence>
<dbReference type="InterPro" id="IPR001400">
    <property type="entry name" value="Somatotropin/Prolactin"/>
</dbReference>
<dbReference type="GO" id="GO:0046872">
    <property type="term" value="F:metal ion binding"/>
    <property type="evidence" value="ECO:0007669"/>
    <property type="project" value="UniProtKB-KW"/>
</dbReference>
<keyword evidence="6" id="KW-0732">Signal</keyword>
<dbReference type="CTD" id="67000"/>
<dbReference type="Pfam" id="PF00103">
    <property type="entry name" value="Hormone_1"/>
    <property type="match status" value="1"/>
</dbReference>
<feature type="signal peptide" evidence="6">
    <location>
        <begin position="1"/>
        <end position="23"/>
    </location>
</feature>
<comment type="similarity">
    <text evidence="2 5">Belongs to the somatotropin/prolactin family.</text>
</comment>
<protein>
    <submittedName>
        <fullName evidence="7">Prolactin like protein I, isoform CRA_b</fullName>
    </submittedName>
</protein>
<dbReference type="PROSITE" id="PS00266">
    <property type="entry name" value="SOMATOTROPIN_1"/>
    <property type="match status" value="1"/>
</dbReference>
<name>A0A0M6L0N5_RAT</name>
<dbReference type="AGR" id="RGD:731250"/>
<dbReference type="RefSeq" id="NP_714958.1">
    <property type="nucleotide sequence ID" value="NM_153736.3"/>
</dbReference>
<dbReference type="Proteomes" id="UP000234681">
    <property type="component" value="Chromosome 17"/>
</dbReference>
<dbReference type="EMBL" id="CH473977">
    <property type="protein sequence ID" value="EDL98428.1"/>
    <property type="molecule type" value="Genomic_DNA"/>
</dbReference>
<sequence>MQPVFSQLCSWVLQLLLVSNVLLWENVYPMPMCPDMEGYNEMFIEDLFDHAIVTAHYTSNLTMQMSEEFGMHFAHSLGYKSRNSSTCHTISLTTPGSNEQIQQTHSDVLLKMMISILRAWYHPLEHLVHAVATLEGICETMLFKVKEVEEKNQEILEKIKAILVRVYPGAEENVYPVWMGLADVRSANELTRHFTLSNLLHCLDSNTDKVATYLEALKCRIIHNNDC</sequence>
<keyword evidence="4" id="KW-0862">Zinc</keyword>
<dbReference type="SUPFAM" id="SSF47266">
    <property type="entry name" value="4-helical cytokines"/>
    <property type="match status" value="1"/>
</dbReference>
<proteinExistence type="inferred from homology"/>
<evidence type="ECO:0000256" key="6">
    <source>
        <dbReference type="SAM" id="SignalP"/>
    </source>
</evidence>
<dbReference type="PANTHER" id="PTHR11417">
    <property type="entry name" value="SOMATOTROPIN,PROLACTIN"/>
    <property type="match status" value="1"/>
</dbReference>
<dbReference type="AlphaFoldDB" id="A0A0M6L0N5"/>
<evidence type="ECO:0000313" key="8">
    <source>
        <dbReference type="RGD" id="731250"/>
    </source>
</evidence>
<dbReference type="OrthoDB" id="9628266at2759"/>
<gene>
    <name evidence="8" type="primary">Prl3a1</name>
    <name evidence="7" type="synonym">Plpi</name>
    <name evidence="7" type="ORF">rCG_43960</name>
</gene>
<dbReference type="InterPro" id="IPR018116">
    <property type="entry name" value="Somatotropin_CS"/>
</dbReference>
<dbReference type="GO" id="GO:0005576">
    <property type="term" value="C:extracellular region"/>
    <property type="evidence" value="ECO:0007669"/>
    <property type="project" value="UniProtKB-SubCell"/>
</dbReference>
<keyword evidence="5" id="KW-0372">Hormone</keyword>
<dbReference type="PRINTS" id="PR00836">
    <property type="entry name" value="SOMATOTROPIN"/>
</dbReference>
<feature type="binding site" evidence="4">
    <location>
        <position position="56"/>
    </location>
    <ligand>
        <name>Zn(2+)</name>
        <dbReference type="ChEBI" id="CHEBI:29105"/>
    </ligand>
</feature>
<keyword evidence="3" id="KW-0964">Secreted</keyword>
<reference evidence="7" key="2">
    <citation type="submission" date="2005-07" db="EMBL/GenBank/DDBJ databases">
        <authorList>
            <person name="Mural R.J."/>
            <person name="Li P.W."/>
            <person name="Adams M.D."/>
            <person name="Amanatides P.G."/>
            <person name="Baden-Tillson H."/>
            <person name="Barnstead M."/>
            <person name="Chin S.H."/>
            <person name="Dew I."/>
            <person name="Evans C.A."/>
            <person name="Ferriera S."/>
            <person name="Flanigan M."/>
            <person name="Fosler C."/>
            <person name="Glodek A."/>
            <person name="Gu Z."/>
            <person name="Holt R.A."/>
            <person name="Jennings D."/>
            <person name="Kraft C.L."/>
            <person name="Lu F."/>
            <person name="Nguyen T."/>
            <person name="Nusskern D.R."/>
            <person name="Pfannkoch C.M."/>
            <person name="Sitter C."/>
            <person name="Sutton G.G."/>
            <person name="Venter J.C."/>
            <person name="Wang Z."/>
            <person name="Woodage T."/>
            <person name="Zheng X.H."/>
            <person name="Zhong F."/>
        </authorList>
    </citation>
    <scope>NUCLEOTIDE SEQUENCE</scope>
    <source>
        <strain evidence="7">BN</strain>
    </source>
</reference>
<dbReference type="GO" id="GO:0005179">
    <property type="term" value="F:hormone activity"/>
    <property type="evidence" value="ECO:0007669"/>
    <property type="project" value="UniProtKB-KW"/>
</dbReference>
<accession>A0A0M6L0N5</accession>
<comment type="subcellular location">
    <subcellularLocation>
        <location evidence="1 5">Secreted</location>
    </subcellularLocation>
</comment>
<dbReference type="GeneID" id="266782"/>
<evidence type="ECO:0000256" key="3">
    <source>
        <dbReference type="ARBA" id="ARBA00022525"/>
    </source>
</evidence>
<evidence type="ECO:0000256" key="5">
    <source>
        <dbReference type="RuleBase" id="RU003618"/>
    </source>
</evidence>
<evidence type="ECO:0000256" key="1">
    <source>
        <dbReference type="ARBA" id="ARBA00004613"/>
    </source>
</evidence>
<dbReference type="InterPro" id="IPR009079">
    <property type="entry name" value="4_helix_cytokine-like_core"/>
</dbReference>
<reference evidence="7" key="1">
    <citation type="journal article" date="2005" name="Genome Res.">
        <title>Gene and alternative splicing annotation with AIR.</title>
        <authorList>
            <person name="Florea L."/>
            <person name="Di Francesco V."/>
            <person name="Miller J."/>
            <person name="Turner R."/>
            <person name="Yao A."/>
            <person name="Harris M."/>
            <person name="Walenz B."/>
            <person name="Mobarry C."/>
            <person name="Merkulov G.V."/>
            <person name="Charlab R."/>
            <person name="Dew I."/>
            <person name="Deng Z."/>
            <person name="Istrail S."/>
            <person name="Li P."/>
            <person name="Sutton G."/>
        </authorList>
    </citation>
    <scope>NUCLEOTIDE SEQUENCE</scope>
    <source>
        <strain evidence="7">BN</strain>
    </source>
</reference>
<evidence type="ECO:0000256" key="4">
    <source>
        <dbReference type="PIRSR" id="PIRSR601400-1"/>
    </source>
</evidence>
<evidence type="ECO:0000313" key="7">
    <source>
        <dbReference type="EMBL" id="EDL98428.1"/>
    </source>
</evidence>
<feature type="chain" id="PRO_5040321464" evidence="6">
    <location>
        <begin position="24"/>
        <end position="227"/>
    </location>
</feature>
<dbReference type="FunFam" id="1.20.1250.10:FF:000072">
    <property type="entry name" value="Prolactin family 3, subfamily a, member 1"/>
    <property type="match status" value="1"/>
</dbReference>
<dbReference type="KEGG" id="rno:266782"/>
<keyword evidence="4" id="KW-0479">Metal-binding</keyword>
<dbReference type="CDD" id="cd10288">
    <property type="entry name" value="prolactin_like"/>
    <property type="match status" value="1"/>
</dbReference>
<organism evidence="7">
    <name type="scientific">Rattus norvegicus</name>
    <name type="common">Rat</name>
    <dbReference type="NCBI Taxonomy" id="10116"/>
    <lineage>
        <taxon>Eukaryota</taxon>
        <taxon>Metazoa</taxon>
        <taxon>Chordata</taxon>
        <taxon>Craniata</taxon>
        <taxon>Vertebrata</taxon>
        <taxon>Euteleostomi</taxon>
        <taxon>Mammalia</taxon>
        <taxon>Eutheria</taxon>
        <taxon>Euarchontoglires</taxon>
        <taxon>Glires</taxon>
        <taxon>Rodentia</taxon>
        <taxon>Myomorpha</taxon>
        <taxon>Muroidea</taxon>
        <taxon>Muridae</taxon>
        <taxon>Murinae</taxon>
        <taxon>Rattus</taxon>
    </lineage>
</organism>
<dbReference type="RGD" id="731250">
    <property type="gene designation" value="Prl3a1"/>
</dbReference>
<dbReference type="Gene3D" id="1.20.1250.10">
    <property type="match status" value="1"/>
</dbReference>